<dbReference type="InterPro" id="IPR050111">
    <property type="entry name" value="C-type_lectin/snaclec_domain"/>
</dbReference>
<dbReference type="InterPro" id="IPR018378">
    <property type="entry name" value="C-type_lectin_CS"/>
</dbReference>
<dbReference type="Pfam" id="PF00059">
    <property type="entry name" value="Lectin_C"/>
    <property type="match status" value="1"/>
</dbReference>
<keyword evidence="2" id="KW-0964">Secreted</keyword>
<reference evidence="7" key="2">
    <citation type="submission" date="2025-09" db="UniProtKB">
        <authorList>
            <consortium name="Ensembl"/>
        </authorList>
    </citation>
    <scope>IDENTIFICATION</scope>
</reference>
<evidence type="ECO:0000256" key="4">
    <source>
        <dbReference type="ARBA" id="ARBA00023157"/>
    </source>
</evidence>
<protein>
    <recommendedName>
        <fullName evidence="6">C-type lectin domain-containing protein</fullName>
    </recommendedName>
</protein>
<evidence type="ECO:0000256" key="2">
    <source>
        <dbReference type="ARBA" id="ARBA00022525"/>
    </source>
</evidence>
<proteinExistence type="predicted"/>
<evidence type="ECO:0000256" key="1">
    <source>
        <dbReference type="ARBA" id="ARBA00004613"/>
    </source>
</evidence>
<dbReference type="PANTHER" id="PTHR22803">
    <property type="entry name" value="MANNOSE, PHOSPHOLIPASE, LECTIN RECEPTOR RELATED"/>
    <property type="match status" value="1"/>
</dbReference>
<dbReference type="InterPro" id="IPR001304">
    <property type="entry name" value="C-type_lectin-like"/>
</dbReference>
<evidence type="ECO:0000259" key="6">
    <source>
        <dbReference type="PROSITE" id="PS50041"/>
    </source>
</evidence>
<keyword evidence="4" id="KW-1015">Disulfide bond</keyword>
<feature type="region of interest" description="Disordered" evidence="5">
    <location>
        <begin position="1"/>
        <end position="24"/>
    </location>
</feature>
<dbReference type="InterPro" id="IPR016186">
    <property type="entry name" value="C-type_lectin-like/link_sf"/>
</dbReference>
<evidence type="ECO:0000256" key="5">
    <source>
        <dbReference type="SAM" id="MobiDB-lite"/>
    </source>
</evidence>
<dbReference type="Proteomes" id="UP000694545">
    <property type="component" value="Unplaced"/>
</dbReference>
<reference evidence="7" key="1">
    <citation type="submission" date="2025-08" db="UniProtKB">
        <authorList>
            <consortium name="Ensembl"/>
        </authorList>
    </citation>
    <scope>IDENTIFICATION</scope>
</reference>
<dbReference type="OMA" id="WICERAT"/>
<evidence type="ECO:0000313" key="7">
    <source>
        <dbReference type="Ensembl" id="ENSVKKP00000022988.1"/>
    </source>
</evidence>
<dbReference type="Ensembl" id="ENSVKKT00000023558.1">
    <property type="protein sequence ID" value="ENSVKKP00000022988.1"/>
    <property type="gene ID" value="ENSVKKG00000015274.1"/>
</dbReference>
<feature type="domain" description="C-type lectin" evidence="6">
    <location>
        <begin position="73"/>
        <end position="184"/>
    </location>
</feature>
<dbReference type="PROSITE" id="PS50041">
    <property type="entry name" value="C_TYPE_LECTIN_2"/>
    <property type="match status" value="1"/>
</dbReference>
<dbReference type="Gene3D" id="3.10.100.10">
    <property type="entry name" value="Mannose-Binding Protein A, subunit A"/>
    <property type="match status" value="1"/>
</dbReference>
<sequence length="187" mass="20793">MSKPAPRSLCPPAPPCAPPPPPPPPAPPWPNSSLVVAVHPCGEERGTLFCLEVTGFSLFIAACPPFVRDWTSFQGSYYFLSHSPGPWDVANQSCTSMGSHLLVINSAKEKVALSQTRSCWIGLIDQVLESDWTWVDGTPILSFDFSSYWGQNEPNGGKAENCALMRNSLWYDYPCKESYHWICERKR</sequence>
<keyword evidence="8" id="KW-1185">Reference proteome</keyword>
<feature type="compositionally biased region" description="Pro residues" evidence="5">
    <location>
        <begin position="9"/>
        <end position="24"/>
    </location>
</feature>
<comment type="subcellular location">
    <subcellularLocation>
        <location evidence="1">Secreted</location>
    </subcellularLocation>
</comment>
<dbReference type="AlphaFoldDB" id="A0A8D2LJG0"/>
<dbReference type="InterPro" id="IPR033989">
    <property type="entry name" value="CD209-like_CTLD"/>
</dbReference>
<keyword evidence="3" id="KW-0430">Lectin</keyword>
<evidence type="ECO:0000256" key="3">
    <source>
        <dbReference type="ARBA" id="ARBA00022734"/>
    </source>
</evidence>
<dbReference type="GO" id="GO:0030246">
    <property type="term" value="F:carbohydrate binding"/>
    <property type="evidence" value="ECO:0007669"/>
    <property type="project" value="UniProtKB-KW"/>
</dbReference>
<dbReference type="SMART" id="SM00034">
    <property type="entry name" value="CLECT"/>
    <property type="match status" value="1"/>
</dbReference>
<organism evidence="7 8">
    <name type="scientific">Varanus komodoensis</name>
    <name type="common">Komodo dragon</name>
    <dbReference type="NCBI Taxonomy" id="61221"/>
    <lineage>
        <taxon>Eukaryota</taxon>
        <taxon>Metazoa</taxon>
        <taxon>Chordata</taxon>
        <taxon>Craniata</taxon>
        <taxon>Vertebrata</taxon>
        <taxon>Euteleostomi</taxon>
        <taxon>Lepidosauria</taxon>
        <taxon>Squamata</taxon>
        <taxon>Bifurcata</taxon>
        <taxon>Unidentata</taxon>
        <taxon>Episquamata</taxon>
        <taxon>Toxicofera</taxon>
        <taxon>Anguimorpha</taxon>
        <taxon>Paleoanguimorpha</taxon>
        <taxon>Varanoidea</taxon>
        <taxon>Varanidae</taxon>
        <taxon>Varanus</taxon>
    </lineage>
</organism>
<evidence type="ECO:0000313" key="8">
    <source>
        <dbReference type="Proteomes" id="UP000694545"/>
    </source>
</evidence>
<dbReference type="InterPro" id="IPR016187">
    <property type="entry name" value="CTDL_fold"/>
</dbReference>
<accession>A0A8D2LJG0</accession>
<name>A0A8D2LJG0_VARKO</name>
<dbReference type="CDD" id="cd03590">
    <property type="entry name" value="CLECT_DC-SIGN_like"/>
    <property type="match status" value="1"/>
</dbReference>
<dbReference type="GO" id="GO:0005576">
    <property type="term" value="C:extracellular region"/>
    <property type="evidence" value="ECO:0007669"/>
    <property type="project" value="UniProtKB-SubCell"/>
</dbReference>
<dbReference type="SUPFAM" id="SSF56436">
    <property type="entry name" value="C-type lectin-like"/>
    <property type="match status" value="1"/>
</dbReference>
<dbReference type="PROSITE" id="PS00615">
    <property type="entry name" value="C_TYPE_LECTIN_1"/>
    <property type="match status" value="1"/>
</dbReference>